<dbReference type="SMART" id="SM00530">
    <property type="entry name" value="HTH_XRE"/>
    <property type="match status" value="1"/>
</dbReference>
<name>A0A1B1S984_9BACT</name>
<reference evidence="3" key="1">
    <citation type="submission" date="2016-04" db="EMBL/GenBank/DDBJ databases">
        <title>Complete Genome Sequences of Twelve Strains of a Stable Defined Moderately Diverse Mouse Microbiota 2 (sDMDMm2).</title>
        <authorList>
            <person name="Uchimura Y."/>
            <person name="Wyss M."/>
            <person name="Brugiroux S."/>
            <person name="Limenitakis J.P."/>
            <person name="Stecher B."/>
            <person name="McCoy K.D."/>
            <person name="Macpherson A.J."/>
        </authorList>
    </citation>
    <scope>NUCLEOTIDE SEQUENCE [LARGE SCALE GENOMIC DNA]</scope>
    <source>
        <strain evidence="3">YL27</strain>
    </source>
</reference>
<feature type="domain" description="HTH cro/C1-type" evidence="1">
    <location>
        <begin position="10"/>
        <end position="64"/>
    </location>
</feature>
<accession>A0A1B1S984</accession>
<dbReference type="CDD" id="cd00093">
    <property type="entry name" value="HTH_XRE"/>
    <property type="match status" value="1"/>
</dbReference>
<dbReference type="KEGG" id="pary:A4V02_06260"/>
<dbReference type="GeneID" id="65536454"/>
<accession>A0A1Z2XJE0</accession>
<evidence type="ECO:0000259" key="1">
    <source>
        <dbReference type="PROSITE" id="PS50943"/>
    </source>
</evidence>
<dbReference type="RefSeq" id="WP_068960699.1">
    <property type="nucleotide sequence ID" value="NZ_CP015402.2"/>
</dbReference>
<dbReference type="GO" id="GO:0003677">
    <property type="term" value="F:DNA binding"/>
    <property type="evidence" value="ECO:0007669"/>
    <property type="project" value="InterPro"/>
</dbReference>
<dbReference type="AlphaFoldDB" id="A0A1B1S984"/>
<dbReference type="InterPro" id="IPR010982">
    <property type="entry name" value="Lambda_DNA-bd_dom_sf"/>
</dbReference>
<protein>
    <submittedName>
        <fullName evidence="2">Transcriptional regulator</fullName>
    </submittedName>
</protein>
<dbReference type="EMBL" id="CP015402">
    <property type="protein sequence ID" value="ANU63362.1"/>
    <property type="molecule type" value="Genomic_DNA"/>
</dbReference>
<gene>
    <name evidence="2" type="ORF">A4V02_06260</name>
</gene>
<dbReference type="InterPro" id="IPR001387">
    <property type="entry name" value="Cro/C1-type_HTH"/>
</dbReference>
<dbReference type="SUPFAM" id="SSF47413">
    <property type="entry name" value="lambda repressor-like DNA-binding domains"/>
    <property type="match status" value="1"/>
</dbReference>
<evidence type="ECO:0000313" key="3">
    <source>
        <dbReference type="Proteomes" id="UP000186351"/>
    </source>
</evidence>
<sequence length="78" mass="8976">MMKSGNYNRIKEVLEEQGRTQTWLAKKLNITFRQVNSYCSNASQPSIPVLYDISILLQTPVSELLRESSEELLKTDDL</sequence>
<dbReference type="Gene3D" id="1.10.260.40">
    <property type="entry name" value="lambda repressor-like DNA-binding domains"/>
    <property type="match status" value="1"/>
</dbReference>
<evidence type="ECO:0000313" key="2">
    <source>
        <dbReference type="EMBL" id="ANU63362.1"/>
    </source>
</evidence>
<proteinExistence type="predicted"/>
<dbReference type="STRING" id="1796646.A4V02_06260"/>
<keyword evidence="3" id="KW-1185">Reference proteome</keyword>
<dbReference type="Proteomes" id="UP000186351">
    <property type="component" value="Chromosome"/>
</dbReference>
<dbReference type="PROSITE" id="PS50943">
    <property type="entry name" value="HTH_CROC1"/>
    <property type="match status" value="1"/>
</dbReference>
<organism evidence="2 3">
    <name type="scientific">Muribaculum intestinale</name>
    <dbReference type="NCBI Taxonomy" id="1796646"/>
    <lineage>
        <taxon>Bacteria</taxon>
        <taxon>Pseudomonadati</taxon>
        <taxon>Bacteroidota</taxon>
        <taxon>Bacteroidia</taxon>
        <taxon>Bacteroidales</taxon>
        <taxon>Muribaculaceae</taxon>
        <taxon>Muribaculum</taxon>
    </lineage>
</organism>
<dbReference type="Pfam" id="PF01381">
    <property type="entry name" value="HTH_3"/>
    <property type="match status" value="1"/>
</dbReference>
<dbReference type="OrthoDB" id="7865033at2"/>